<dbReference type="EMBL" id="BJWG01000032">
    <property type="protein sequence ID" value="GEL96452.1"/>
    <property type="molecule type" value="Genomic_DNA"/>
</dbReference>
<dbReference type="Proteomes" id="UP000321720">
    <property type="component" value="Unassembled WGS sequence"/>
</dbReference>
<evidence type="ECO:0000313" key="2">
    <source>
        <dbReference type="Proteomes" id="UP000321720"/>
    </source>
</evidence>
<gene>
    <name evidence="1" type="ORF">CCO02nite_31100</name>
</gene>
<reference evidence="1 2" key="1">
    <citation type="submission" date="2019-07" db="EMBL/GenBank/DDBJ databases">
        <title>Whole genome shotgun sequence of Cellulomonas composti NBRC 100758.</title>
        <authorList>
            <person name="Hosoyama A."/>
            <person name="Uohara A."/>
            <person name="Ohji S."/>
            <person name="Ichikawa N."/>
        </authorList>
    </citation>
    <scope>NUCLEOTIDE SEQUENCE [LARGE SCALE GENOMIC DNA]</scope>
    <source>
        <strain evidence="1 2">NBRC 100758</strain>
    </source>
</reference>
<protein>
    <submittedName>
        <fullName evidence="1">Uncharacterized protein</fullName>
    </submittedName>
</protein>
<accession>A0A511JEP9</accession>
<proteinExistence type="predicted"/>
<dbReference type="AlphaFoldDB" id="A0A511JEP9"/>
<comment type="caution">
    <text evidence="1">The sequence shown here is derived from an EMBL/GenBank/DDBJ whole genome shotgun (WGS) entry which is preliminary data.</text>
</comment>
<sequence length="101" mass="10650">MICFGYDELRRLEGCGRHRRDVPGRVGGVGGLGSGSGSGAKRTLGWDASGSLSSVEVGASEPAYGAGEAGFVYDASGERLTRTDAAGYRRQRSAVLRRRVR</sequence>
<evidence type="ECO:0000313" key="1">
    <source>
        <dbReference type="EMBL" id="GEL96452.1"/>
    </source>
</evidence>
<keyword evidence="2" id="KW-1185">Reference proteome</keyword>
<name>A0A511JEP9_9CELL</name>
<organism evidence="1 2">
    <name type="scientific">Cellulomonas composti</name>
    <dbReference type="NCBI Taxonomy" id="266130"/>
    <lineage>
        <taxon>Bacteria</taxon>
        <taxon>Bacillati</taxon>
        <taxon>Actinomycetota</taxon>
        <taxon>Actinomycetes</taxon>
        <taxon>Micrococcales</taxon>
        <taxon>Cellulomonadaceae</taxon>
        <taxon>Cellulomonas</taxon>
    </lineage>
</organism>